<evidence type="ECO:0000313" key="2">
    <source>
        <dbReference type="Proteomes" id="UP000292362"/>
    </source>
</evidence>
<protein>
    <submittedName>
        <fullName evidence="1">Uncharacterized protein</fullName>
    </submittedName>
</protein>
<organism evidence="1 2">
    <name type="scientific">Hamiltosporidium tvaerminnensis</name>
    <dbReference type="NCBI Taxonomy" id="1176355"/>
    <lineage>
        <taxon>Eukaryota</taxon>
        <taxon>Fungi</taxon>
        <taxon>Fungi incertae sedis</taxon>
        <taxon>Microsporidia</taxon>
        <taxon>Dubosqiidae</taxon>
        <taxon>Hamiltosporidium</taxon>
    </lineage>
</organism>
<proteinExistence type="predicted"/>
<evidence type="ECO:0000313" key="1">
    <source>
        <dbReference type="EMBL" id="TBU03559.1"/>
    </source>
</evidence>
<dbReference type="Proteomes" id="UP000292362">
    <property type="component" value="Unassembled WGS sequence"/>
</dbReference>
<dbReference type="VEuPathDB" id="MicrosporidiaDB:CWI37_0275p0020"/>
<name>A0A4Q9L7A3_9MICR</name>
<reference evidence="1 2" key="1">
    <citation type="submission" date="2017-12" db="EMBL/GenBank/DDBJ databases">
        <authorList>
            <person name="Pombert J.-F."/>
            <person name="Haag K.L."/>
            <person name="Ebert D."/>
        </authorList>
    </citation>
    <scope>NUCLEOTIDE SEQUENCE [LARGE SCALE GENOMIC DNA]</scope>
    <source>
        <strain evidence="1">FI-OER-3-3</strain>
    </source>
</reference>
<gene>
    <name evidence="1" type="ORF">CWI37_0275p0020</name>
</gene>
<accession>A0A4Q9L7A3</accession>
<dbReference type="AlphaFoldDB" id="A0A4Q9L7A3"/>
<sequence length="705" mass="84114">MDWSSKLVEHMANNPPFKPPCYEFEKVNKPTGKRPEGGITEGDYGSLMAVGECTCQIRRALDDEFIEVKHIEHIPKRDPNTEYNQYILYNTENIELKFDNFDKIGNENLNDGIFLYKSMTIEKFYTILYFLEYLRVKYDFTLRSCVKMIWNSLDQSKDLENLDVDKVSFHFSKQKIFSHELFKILSKVYFERFLSKEKNIYPLLFGIDNNSLEYTYEKLYTENNMQCLTLNETIASFITRIIDNGLIDKNLFILLLNTFDVKYLHIINMPPKNLQSYYFILKYIKKKIDEVVFKNVSINDELITFTGPLFIFYTGLDINKKDIITDSSVIQNLNTIKNIINNSMKGKIENWLFPVKKCIPSGINEQRNDENIYLSLFESDKFREKIKIFDPLNLKYKKWNLNGFYELNGDFYSFILTFRDFCLNRFEIKDIIVAKNIRKIEIKNSKIHIGFLKDIFCKSYINHLSIIESRIIMKENLKLKNSSHLIYKNDIILRFKNRKFYIKESYIFKISEKNFKGLPKNELSYNIIPNENNTGNYESYIGSLKLLFVKYNFGRINKLGISAFPIKKADFKAWKDLLCLRNLTLERIRFEEVCFFELFCPDEEYKIQSLDFTEISIGELVLKFISELTQPRYLRLNNCRVHHKASLYIKLSMLRNVHLIIWYKKEYFWSKFIQHIKEEFDAEKITFHQLEAHGIYILNEIQSYF</sequence>
<comment type="caution">
    <text evidence="1">The sequence shown here is derived from an EMBL/GenBank/DDBJ whole genome shotgun (WGS) entry which is preliminary data.</text>
</comment>
<dbReference type="EMBL" id="PITJ01000275">
    <property type="protein sequence ID" value="TBU03559.1"/>
    <property type="molecule type" value="Genomic_DNA"/>
</dbReference>